<keyword evidence="15" id="KW-1185">Reference proteome</keyword>
<reference evidence="14 15" key="1">
    <citation type="submission" date="2019-09" db="EMBL/GenBank/DDBJ databases">
        <title>Draft genome of the ectomycorrhizal ascomycete Sphaerosporella brunnea.</title>
        <authorList>
            <consortium name="DOE Joint Genome Institute"/>
            <person name="Benucci G.M."/>
            <person name="Marozzi G."/>
            <person name="Antonielli L."/>
            <person name="Sanchez S."/>
            <person name="Marco P."/>
            <person name="Wang X."/>
            <person name="Falini L.B."/>
            <person name="Barry K."/>
            <person name="Haridas S."/>
            <person name="Lipzen A."/>
            <person name="Labutti K."/>
            <person name="Grigoriev I.V."/>
            <person name="Murat C."/>
            <person name="Martin F."/>
            <person name="Albertini E."/>
            <person name="Donnini D."/>
            <person name="Bonito G."/>
        </authorList>
    </citation>
    <scope>NUCLEOTIDE SEQUENCE [LARGE SCALE GENOMIC DNA]</scope>
    <source>
        <strain evidence="14 15">Sb_GMNB300</strain>
    </source>
</reference>
<evidence type="ECO:0000256" key="9">
    <source>
        <dbReference type="ARBA" id="ARBA00022824"/>
    </source>
</evidence>
<dbReference type="UniPathway" id="UPA00196"/>
<evidence type="ECO:0000256" key="7">
    <source>
        <dbReference type="ARBA" id="ARBA00022679"/>
    </source>
</evidence>
<evidence type="ECO:0000313" key="14">
    <source>
        <dbReference type="EMBL" id="KAA8910240.1"/>
    </source>
</evidence>
<keyword evidence="8 12" id="KW-0812">Transmembrane</keyword>
<comment type="similarity">
    <text evidence="3 12">Belongs to the PIGV family.</text>
</comment>
<dbReference type="PANTHER" id="PTHR12468:SF2">
    <property type="entry name" value="GPI MANNOSYLTRANSFERASE 2"/>
    <property type="match status" value="1"/>
</dbReference>
<dbReference type="InterPro" id="IPR007315">
    <property type="entry name" value="PIG-V/Gpi18"/>
</dbReference>
<dbReference type="EC" id="2.4.1.-" evidence="12"/>
<feature type="chain" id="PRO_5023833144" description="GPI mannosyltransferase 2" evidence="13">
    <location>
        <begin position="23"/>
        <end position="434"/>
    </location>
</feature>
<evidence type="ECO:0000256" key="10">
    <source>
        <dbReference type="ARBA" id="ARBA00022989"/>
    </source>
</evidence>
<dbReference type="EMBL" id="VXIS01000048">
    <property type="protein sequence ID" value="KAA8910240.1"/>
    <property type="molecule type" value="Genomic_DNA"/>
</dbReference>
<keyword evidence="13" id="KW-0732">Signal</keyword>
<evidence type="ECO:0000256" key="2">
    <source>
        <dbReference type="ARBA" id="ARBA00004687"/>
    </source>
</evidence>
<keyword evidence="10 12" id="KW-1133">Transmembrane helix</keyword>
<sequence>MIQRRPYLTLFSVFSCWKLLLAAIALVTPSPAYDTSTSLALLPDSSSSSIGVSLVGALCNRLTRWDAIYFTKAAQRGYMNEQEWAFGWGYTQAIAATRRGMAGELTPPYPEIISAILLSNACHFASVVVLYKLTLLSSNSRRAKKTAWLASAFHILSPAGLFLSAPYSESLFSFLSFTGSYLYQWSSVATRSGQHLSGNAVTLCSAIVFSVACTVRSNGLLNGLIFLLDFTSEVNNLTKELTLRRLIRVFILGVGGLVLGAGVVLPQYIAWKEYCTEGSLRPWCTKLVPSIYSYVQDFYWNVGLFRYWTLSNLPLFLLAAPTIFVLLESGVWGIQQRELITDVNTEMVSRLAIAQLLLTGMALVGYHVQIITRMSSGCAVWYWWVAAITMDEAVSKYGASSRSGGMPGSAWVLRWMVMYGLIQGVLYAGFLPPA</sequence>
<keyword evidence="7 12" id="KW-0808">Transferase</keyword>
<comment type="subcellular location">
    <subcellularLocation>
        <location evidence="1 12">Endoplasmic reticulum membrane</location>
        <topology evidence="1 12">Multi-pass membrane protein</topology>
    </subcellularLocation>
</comment>
<evidence type="ECO:0000256" key="13">
    <source>
        <dbReference type="SAM" id="SignalP"/>
    </source>
</evidence>
<dbReference type="InParanoid" id="A0A5J5F261"/>
<dbReference type="GO" id="GO:0000009">
    <property type="term" value="F:alpha-1,6-mannosyltransferase activity"/>
    <property type="evidence" value="ECO:0007669"/>
    <property type="project" value="InterPro"/>
</dbReference>
<dbReference type="GO" id="GO:0031501">
    <property type="term" value="C:mannosyltransferase complex"/>
    <property type="evidence" value="ECO:0007669"/>
    <property type="project" value="TreeGrafter"/>
</dbReference>
<comment type="pathway">
    <text evidence="2 12">Glycolipid biosynthesis; glycosylphosphatidylinositol-anchor biosynthesis.</text>
</comment>
<protein>
    <recommendedName>
        <fullName evidence="4 12">GPI mannosyltransferase 2</fullName>
        <ecNumber evidence="12">2.4.1.-</ecNumber>
    </recommendedName>
</protein>
<dbReference type="GO" id="GO:0006506">
    <property type="term" value="P:GPI anchor biosynthetic process"/>
    <property type="evidence" value="ECO:0007669"/>
    <property type="project" value="UniProtKB-UniPathway"/>
</dbReference>
<evidence type="ECO:0000256" key="5">
    <source>
        <dbReference type="ARBA" id="ARBA00022502"/>
    </source>
</evidence>
<evidence type="ECO:0000256" key="4">
    <source>
        <dbReference type="ARBA" id="ARBA00013795"/>
    </source>
</evidence>
<comment type="function">
    <text evidence="12">Mannosyltransferase involved in glycosylphosphatidylinositol-anchor biosynthesis.</text>
</comment>
<dbReference type="OrthoDB" id="10252502at2759"/>
<evidence type="ECO:0000313" key="15">
    <source>
        <dbReference type="Proteomes" id="UP000326924"/>
    </source>
</evidence>
<dbReference type="FunCoup" id="A0A5J5F261">
    <property type="interactions" value="296"/>
</dbReference>
<dbReference type="PANTHER" id="PTHR12468">
    <property type="entry name" value="GPI MANNOSYLTRANSFERASE 2"/>
    <property type="match status" value="1"/>
</dbReference>
<keyword evidence="6 12" id="KW-0328">Glycosyltransferase</keyword>
<evidence type="ECO:0000256" key="11">
    <source>
        <dbReference type="ARBA" id="ARBA00023136"/>
    </source>
</evidence>
<evidence type="ECO:0000256" key="1">
    <source>
        <dbReference type="ARBA" id="ARBA00004477"/>
    </source>
</evidence>
<dbReference type="GO" id="GO:0005789">
    <property type="term" value="C:endoplasmic reticulum membrane"/>
    <property type="evidence" value="ECO:0007669"/>
    <property type="project" value="UniProtKB-SubCell"/>
</dbReference>
<organism evidence="14 15">
    <name type="scientific">Sphaerosporella brunnea</name>
    <dbReference type="NCBI Taxonomy" id="1250544"/>
    <lineage>
        <taxon>Eukaryota</taxon>
        <taxon>Fungi</taxon>
        <taxon>Dikarya</taxon>
        <taxon>Ascomycota</taxon>
        <taxon>Pezizomycotina</taxon>
        <taxon>Pezizomycetes</taxon>
        <taxon>Pezizales</taxon>
        <taxon>Pyronemataceae</taxon>
        <taxon>Sphaerosporella</taxon>
    </lineage>
</organism>
<accession>A0A5J5F261</accession>
<dbReference type="GO" id="GO:0004376">
    <property type="term" value="F:GPI mannosyltransferase activity"/>
    <property type="evidence" value="ECO:0007669"/>
    <property type="project" value="InterPro"/>
</dbReference>
<comment type="caution">
    <text evidence="12">Lacks conserved residue(s) required for the propagation of feature annotation.</text>
</comment>
<feature type="signal peptide" evidence="13">
    <location>
        <begin position="1"/>
        <end position="22"/>
    </location>
</feature>
<evidence type="ECO:0000256" key="6">
    <source>
        <dbReference type="ARBA" id="ARBA00022676"/>
    </source>
</evidence>
<keyword evidence="9 12" id="KW-0256">Endoplasmic reticulum</keyword>
<feature type="transmembrane region" description="Helical" evidence="12">
    <location>
        <begin position="112"/>
        <end position="135"/>
    </location>
</feature>
<evidence type="ECO:0000256" key="3">
    <source>
        <dbReference type="ARBA" id="ARBA00008698"/>
    </source>
</evidence>
<evidence type="ECO:0000256" key="8">
    <source>
        <dbReference type="ARBA" id="ARBA00022692"/>
    </source>
</evidence>
<dbReference type="Pfam" id="PF04188">
    <property type="entry name" value="Mannosyl_trans2"/>
    <property type="match status" value="1"/>
</dbReference>
<comment type="caution">
    <text evidence="14">The sequence shown here is derived from an EMBL/GenBank/DDBJ whole genome shotgun (WGS) entry which is preliminary data.</text>
</comment>
<keyword evidence="5 12" id="KW-0337">GPI-anchor biosynthesis</keyword>
<dbReference type="AlphaFoldDB" id="A0A5J5F261"/>
<dbReference type="Proteomes" id="UP000326924">
    <property type="component" value="Unassembled WGS sequence"/>
</dbReference>
<name>A0A5J5F261_9PEZI</name>
<feature type="transmembrane region" description="Helical" evidence="12">
    <location>
        <begin position="307"/>
        <end position="327"/>
    </location>
</feature>
<keyword evidence="11 12" id="KW-0472">Membrane</keyword>
<feature type="transmembrane region" description="Helical" evidence="12">
    <location>
        <begin position="200"/>
        <end position="228"/>
    </location>
</feature>
<dbReference type="PROSITE" id="PS51257">
    <property type="entry name" value="PROKAR_LIPOPROTEIN"/>
    <property type="match status" value="1"/>
</dbReference>
<evidence type="ECO:0000256" key="12">
    <source>
        <dbReference type="RuleBase" id="RU363112"/>
    </source>
</evidence>
<gene>
    <name evidence="14" type="ORF">FN846DRAFT_1006110</name>
</gene>
<feature type="transmembrane region" description="Helical" evidence="12">
    <location>
        <begin position="411"/>
        <end position="430"/>
    </location>
</feature>
<feature type="transmembrane region" description="Helical" evidence="12">
    <location>
        <begin position="348"/>
        <end position="368"/>
    </location>
</feature>
<feature type="transmembrane region" description="Helical" evidence="12">
    <location>
        <begin position="147"/>
        <end position="167"/>
    </location>
</feature>
<proteinExistence type="inferred from homology"/>
<feature type="transmembrane region" description="Helical" evidence="12">
    <location>
        <begin position="249"/>
        <end position="271"/>
    </location>
</feature>